<dbReference type="RefSeq" id="WP_088465709.1">
    <property type="nucleotide sequence ID" value="NZ_NIRR01000041.1"/>
</dbReference>
<reference evidence="1 2" key="1">
    <citation type="submission" date="2017-06" db="EMBL/GenBank/DDBJ databases">
        <title>Hymenobacter amundsenii sp. nov. isolated from regoliths in Antarctica.</title>
        <authorList>
            <person name="Sedlacek I."/>
            <person name="Kralova S."/>
            <person name="Pantucek R."/>
            <person name="Svec P."/>
            <person name="Holochova P."/>
            <person name="Stankova E."/>
            <person name="Vrbovska V."/>
            <person name="Busse H.-J."/>
        </authorList>
    </citation>
    <scope>NUCLEOTIDE SEQUENCE [LARGE SCALE GENOMIC DNA]</scope>
    <source>
        <strain evidence="1 2">CCM 8682</strain>
    </source>
</reference>
<evidence type="ECO:0000313" key="2">
    <source>
        <dbReference type="Proteomes" id="UP000197277"/>
    </source>
</evidence>
<proteinExistence type="predicted"/>
<dbReference type="EMBL" id="NIRR01000041">
    <property type="protein sequence ID" value="OWP61835.1"/>
    <property type="molecule type" value="Genomic_DNA"/>
</dbReference>
<organism evidence="1 2">
    <name type="scientific">Hymenobacter amundsenii</name>
    <dbReference type="NCBI Taxonomy" id="2006685"/>
    <lineage>
        <taxon>Bacteria</taxon>
        <taxon>Pseudomonadati</taxon>
        <taxon>Bacteroidota</taxon>
        <taxon>Cytophagia</taxon>
        <taxon>Cytophagales</taxon>
        <taxon>Hymenobacteraceae</taxon>
        <taxon>Hymenobacter</taxon>
    </lineage>
</organism>
<accession>A0A246FJP7</accession>
<dbReference type="Proteomes" id="UP000197277">
    <property type="component" value="Unassembled WGS sequence"/>
</dbReference>
<comment type="caution">
    <text evidence="1">The sequence shown here is derived from an EMBL/GenBank/DDBJ whole genome shotgun (WGS) entry which is preliminary data.</text>
</comment>
<dbReference type="AlphaFoldDB" id="A0A246FJP7"/>
<keyword evidence="2" id="KW-1185">Reference proteome</keyword>
<name>A0A246FJP7_9BACT</name>
<evidence type="ECO:0000313" key="1">
    <source>
        <dbReference type="EMBL" id="OWP61835.1"/>
    </source>
</evidence>
<protein>
    <submittedName>
        <fullName evidence="1">Uncharacterized protein</fullName>
    </submittedName>
</protein>
<sequence>MRHDSATVLLYQPVGQAELDLIAASDWLELPLQGSEPRVFYLTQPTAEPMGGGAADYLLRLTVDADYAAHFKTATTGRQPEQLHVPAAELAGFNHQLVGRIEVVGLLPPG</sequence>
<gene>
    <name evidence="1" type="ORF">CDA63_17265</name>
</gene>
<dbReference type="OrthoDB" id="883590at2"/>